<dbReference type="SUPFAM" id="SSF53448">
    <property type="entry name" value="Nucleotide-diphospho-sugar transferases"/>
    <property type="match status" value="1"/>
</dbReference>
<dbReference type="Pfam" id="PF09837">
    <property type="entry name" value="DUF2064"/>
    <property type="match status" value="1"/>
</dbReference>
<dbReference type="PANTHER" id="PTHR36529">
    <property type="entry name" value="SLL1095 PROTEIN"/>
    <property type="match status" value="1"/>
</dbReference>
<sequence length="216" mass="22542">MTHRHPDHLPQLLVIAKEPVPGRVKTRLTPPFSPEQAAVLAEAALRDSLRAVAAAPAAQRVLALDGLPGSWLPPGLVVIPQRGAGLDERLAAAFSDACRLRPGPVVLIGMDTPQVTPALLDEAGAALTEHDAVYGPAADGGFWLLGLRRPDPALLLGVPMSRPDTGKLQLDRLERAGLSVRLLPELTDVDTAADAATVAGQAPGSCFAAALRELGR</sequence>
<dbReference type="Proteomes" id="UP001552427">
    <property type="component" value="Unassembled WGS sequence"/>
</dbReference>
<organism evidence="1 2">
    <name type="scientific">Nonomuraea bangladeshensis</name>
    <dbReference type="NCBI Taxonomy" id="404385"/>
    <lineage>
        <taxon>Bacteria</taxon>
        <taxon>Bacillati</taxon>
        <taxon>Actinomycetota</taxon>
        <taxon>Actinomycetes</taxon>
        <taxon>Streptosporangiales</taxon>
        <taxon>Streptosporangiaceae</taxon>
        <taxon>Nonomuraea</taxon>
    </lineage>
</organism>
<evidence type="ECO:0000313" key="1">
    <source>
        <dbReference type="EMBL" id="MEV4284910.1"/>
    </source>
</evidence>
<name>A0ABV3GX97_9ACTN</name>
<comment type="caution">
    <text evidence="1">The sequence shown here is derived from an EMBL/GenBank/DDBJ whole genome shotgun (WGS) entry which is preliminary data.</text>
</comment>
<dbReference type="Gene3D" id="3.90.550.10">
    <property type="entry name" value="Spore Coat Polysaccharide Biosynthesis Protein SpsA, Chain A"/>
    <property type="match status" value="1"/>
</dbReference>
<reference evidence="1 2" key="1">
    <citation type="submission" date="2024-06" db="EMBL/GenBank/DDBJ databases">
        <title>The Natural Products Discovery Center: Release of the First 8490 Sequenced Strains for Exploring Actinobacteria Biosynthetic Diversity.</title>
        <authorList>
            <person name="Kalkreuter E."/>
            <person name="Kautsar S.A."/>
            <person name="Yang D."/>
            <person name="Bader C.D."/>
            <person name="Teijaro C.N."/>
            <person name="Fluegel L."/>
            <person name="Davis C.M."/>
            <person name="Simpson J.R."/>
            <person name="Lauterbach L."/>
            <person name="Steele A.D."/>
            <person name="Gui C."/>
            <person name="Meng S."/>
            <person name="Li G."/>
            <person name="Viehrig K."/>
            <person name="Ye F."/>
            <person name="Su P."/>
            <person name="Kiefer A.F."/>
            <person name="Nichols A."/>
            <person name="Cepeda A.J."/>
            <person name="Yan W."/>
            <person name="Fan B."/>
            <person name="Jiang Y."/>
            <person name="Adhikari A."/>
            <person name="Zheng C.-J."/>
            <person name="Schuster L."/>
            <person name="Cowan T.M."/>
            <person name="Smanski M.J."/>
            <person name="Chevrette M.G."/>
            <person name="De Carvalho L.P.S."/>
            <person name="Shen B."/>
        </authorList>
    </citation>
    <scope>NUCLEOTIDE SEQUENCE [LARGE SCALE GENOMIC DNA]</scope>
    <source>
        <strain evidence="1 2">NPDC049574</strain>
    </source>
</reference>
<dbReference type="EMBL" id="JBFARM010000002">
    <property type="protein sequence ID" value="MEV4284910.1"/>
    <property type="molecule type" value="Genomic_DNA"/>
</dbReference>
<evidence type="ECO:0000313" key="2">
    <source>
        <dbReference type="Proteomes" id="UP001552427"/>
    </source>
</evidence>
<dbReference type="RefSeq" id="WP_364445329.1">
    <property type="nucleotide sequence ID" value="NZ_JBFARM010000002.1"/>
</dbReference>
<dbReference type="InterPro" id="IPR018641">
    <property type="entry name" value="Trfase_1_rSAM/seldom-assoc"/>
</dbReference>
<protein>
    <submittedName>
        <fullName evidence="1">TIGR04282 family arsenosugar biosynthesis glycosyltransferase</fullName>
    </submittedName>
</protein>
<proteinExistence type="predicted"/>
<keyword evidence="2" id="KW-1185">Reference proteome</keyword>
<gene>
    <name evidence="1" type="ORF">AB0K40_05355</name>
</gene>
<accession>A0ABV3GX97</accession>
<dbReference type="NCBIfam" id="TIGR04282">
    <property type="entry name" value="glyco_like_cofC"/>
    <property type="match status" value="1"/>
</dbReference>
<dbReference type="PANTHER" id="PTHR36529:SF1">
    <property type="entry name" value="GLYCOSYLTRANSFERASE"/>
    <property type="match status" value="1"/>
</dbReference>
<dbReference type="InterPro" id="IPR029044">
    <property type="entry name" value="Nucleotide-diphossugar_trans"/>
</dbReference>